<keyword evidence="3" id="KW-1185">Reference proteome</keyword>
<evidence type="ECO:0000313" key="2">
    <source>
        <dbReference type="EMBL" id="KAH8704000.1"/>
    </source>
</evidence>
<evidence type="ECO:0000313" key="3">
    <source>
        <dbReference type="Proteomes" id="UP001201262"/>
    </source>
</evidence>
<name>A0AAD4Q5H1_9EURO</name>
<dbReference type="Proteomes" id="UP001201262">
    <property type="component" value="Unassembled WGS sequence"/>
</dbReference>
<accession>A0AAD4Q5H1</accession>
<dbReference type="RefSeq" id="XP_046077018.1">
    <property type="nucleotide sequence ID" value="XM_046215243.1"/>
</dbReference>
<feature type="region of interest" description="Disordered" evidence="1">
    <location>
        <begin position="251"/>
        <end position="292"/>
    </location>
</feature>
<feature type="compositionally biased region" description="Polar residues" evidence="1">
    <location>
        <begin position="263"/>
        <end position="292"/>
    </location>
</feature>
<dbReference type="AlphaFoldDB" id="A0AAD4Q5H1"/>
<comment type="caution">
    <text evidence="2">The sequence shown here is derived from an EMBL/GenBank/DDBJ whole genome shotgun (WGS) entry which is preliminary data.</text>
</comment>
<dbReference type="GeneID" id="70245530"/>
<protein>
    <recommendedName>
        <fullName evidence="4">F-box domain-containing protein</fullName>
    </recommendedName>
</protein>
<reference evidence="2" key="1">
    <citation type="submission" date="2021-12" db="EMBL/GenBank/DDBJ databases">
        <title>Convergent genome expansion in fungi linked to evolution of root-endophyte symbiosis.</title>
        <authorList>
            <consortium name="DOE Joint Genome Institute"/>
            <person name="Ke Y.-H."/>
            <person name="Bonito G."/>
            <person name="Liao H.-L."/>
            <person name="Looney B."/>
            <person name="Rojas-Flechas A."/>
            <person name="Nash J."/>
            <person name="Hameed K."/>
            <person name="Schadt C."/>
            <person name="Martin F."/>
            <person name="Crous P.W."/>
            <person name="Miettinen O."/>
            <person name="Magnuson J.K."/>
            <person name="Labbe J."/>
            <person name="Jacobson D."/>
            <person name="Doktycz M.J."/>
            <person name="Veneault-Fourrey C."/>
            <person name="Kuo A."/>
            <person name="Mondo S."/>
            <person name="Calhoun S."/>
            <person name="Riley R."/>
            <person name="Ohm R."/>
            <person name="LaButti K."/>
            <person name="Andreopoulos B."/>
            <person name="Pangilinan J."/>
            <person name="Nolan M."/>
            <person name="Tritt A."/>
            <person name="Clum A."/>
            <person name="Lipzen A."/>
            <person name="Daum C."/>
            <person name="Barry K."/>
            <person name="Grigoriev I.V."/>
            <person name="Vilgalys R."/>
        </authorList>
    </citation>
    <scope>NUCLEOTIDE SEQUENCE</scope>
    <source>
        <strain evidence="2">PMI_201</strain>
    </source>
</reference>
<proteinExistence type="predicted"/>
<evidence type="ECO:0000256" key="1">
    <source>
        <dbReference type="SAM" id="MobiDB-lite"/>
    </source>
</evidence>
<evidence type="ECO:0008006" key="4">
    <source>
        <dbReference type="Google" id="ProtNLM"/>
    </source>
</evidence>
<dbReference type="EMBL" id="JAJTJA010000002">
    <property type="protein sequence ID" value="KAH8704000.1"/>
    <property type="molecule type" value="Genomic_DNA"/>
</dbReference>
<gene>
    <name evidence="2" type="ORF">BGW36DRAFT_370360</name>
</gene>
<organism evidence="2 3">
    <name type="scientific">Talaromyces proteolyticus</name>
    <dbReference type="NCBI Taxonomy" id="1131652"/>
    <lineage>
        <taxon>Eukaryota</taxon>
        <taxon>Fungi</taxon>
        <taxon>Dikarya</taxon>
        <taxon>Ascomycota</taxon>
        <taxon>Pezizomycotina</taxon>
        <taxon>Eurotiomycetes</taxon>
        <taxon>Eurotiomycetidae</taxon>
        <taxon>Eurotiales</taxon>
        <taxon>Trichocomaceae</taxon>
        <taxon>Talaromyces</taxon>
        <taxon>Talaromyces sect. Bacilispori</taxon>
    </lineage>
</organism>
<sequence length="375" mass="42227">MDTFSALPAPIRLFIIKYLPDFNSLEALLHSSPVMASIFDECAAEVIEEIASHYFSPHVNHLLAQAGSIFAPNKTWNSVTDFHSCHAGSNSSNILPEGLPIPASRHLVISASNIDYLCRSFLRAYLDRIHALKPTHFRRPGTRMDPYAVTKYNPALAGPTYSISDTGPPSWVETQRVLRALWHLLIYYELRSIMPSLQSAPGDETKLQDLDYQDFWMHLPVWETDEMECVNKYMLEIADPNSLQLGTSAQLSRLPSAPPGSELESSWPTMTPQDDNIGSKWGQSQEATTRKSPASNMFPALCLRGPNIPSQILGGATWESFRRLGFGIWDLKRMCRLEMMSAPFDPQRDSTAPSLRETYTMDNLKFTWMSILPNK</sequence>